<evidence type="ECO:0000313" key="10">
    <source>
        <dbReference type="Proteomes" id="UP000176244"/>
    </source>
</evidence>
<evidence type="ECO:0000256" key="1">
    <source>
        <dbReference type="ARBA" id="ARBA00004496"/>
    </source>
</evidence>
<organism evidence="9 10">
    <name type="scientific">Acetobacterium wieringae</name>
    <dbReference type="NCBI Taxonomy" id="52694"/>
    <lineage>
        <taxon>Bacteria</taxon>
        <taxon>Bacillati</taxon>
        <taxon>Bacillota</taxon>
        <taxon>Clostridia</taxon>
        <taxon>Eubacteriales</taxon>
        <taxon>Eubacteriaceae</taxon>
        <taxon>Acetobacterium</taxon>
    </lineage>
</organism>
<dbReference type="OrthoDB" id="9814256at2"/>
<dbReference type="EMBL" id="LKEU01000030">
    <property type="protein sequence ID" value="OFV70468.1"/>
    <property type="molecule type" value="Genomic_DNA"/>
</dbReference>
<proteinExistence type="inferred from homology"/>
<accession>A0A1F2PGM4</accession>
<dbReference type="PANTHER" id="PTHR42930">
    <property type="entry name" value="PHOSPHATE-SPECIFIC TRANSPORT SYSTEM ACCESSORY PROTEIN PHOU"/>
    <property type="match status" value="1"/>
</dbReference>
<protein>
    <recommendedName>
        <fullName evidence="7">Phosphate-specific transport system accessory protein PhoU</fullName>
    </recommendedName>
</protein>
<dbReference type="InterPro" id="IPR038078">
    <property type="entry name" value="PhoU-like_sf"/>
</dbReference>
<comment type="function">
    <text evidence="7">Plays a role in the regulation of phosphate uptake.</text>
</comment>
<comment type="subcellular location">
    <subcellularLocation>
        <location evidence="1 7">Cytoplasm</location>
    </subcellularLocation>
</comment>
<dbReference type="NCBIfam" id="TIGR02135">
    <property type="entry name" value="phoU_full"/>
    <property type="match status" value="1"/>
</dbReference>
<dbReference type="Gene3D" id="1.20.58.220">
    <property type="entry name" value="Phosphate transport system protein phou homolog 2, domain 2"/>
    <property type="match status" value="2"/>
</dbReference>
<name>A0A1F2PGM4_9FIRM</name>
<dbReference type="RefSeq" id="WP_070371252.1">
    <property type="nucleotide sequence ID" value="NZ_JBCFAW010000001.1"/>
</dbReference>
<dbReference type="STRING" id="52694.ACWI_19470"/>
<dbReference type="PANTHER" id="PTHR42930:SF3">
    <property type="entry name" value="PHOSPHATE-SPECIFIC TRANSPORT SYSTEM ACCESSORY PROTEIN PHOU"/>
    <property type="match status" value="1"/>
</dbReference>
<dbReference type="FunFam" id="1.20.58.220:FF:000004">
    <property type="entry name" value="Phosphate-specific transport system accessory protein PhoU"/>
    <property type="match status" value="1"/>
</dbReference>
<comment type="similarity">
    <text evidence="2 7">Belongs to the PhoU family.</text>
</comment>
<dbReference type="SUPFAM" id="SSF109755">
    <property type="entry name" value="PhoU-like"/>
    <property type="match status" value="1"/>
</dbReference>
<evidence type="ECO:0000256" key="5">
    <source>
        <dbReference type="ARBA" id="ARBA00022490"/>
    </source>
</evidence>
<dbReference type="InterPro" id="IPR026022">
    <property type="entry name" value="PhoU_dom"/>
</dbReference>
<evidence type="ECO:0000256" key="2">
    <source>
        <dbReference type="ARBA" id="ARBA00008107"/>
    </source>
</evidence>
<evidence type="ECO:0000256" key="6">
    <source>
        <dbReference type="ARBA" id="ARBA00022592"/>
    </source>
</evidence>
<dbReference type="GO" id="GO:0006817">
    <property type="term" value="P:phosphate ion transport"/>
    <property type="evidence" value="ECO:0007669"/>
    <property type="project" value="UniProtKB-KW"/>
</dbReference>
<dbReference type="Proteomes" id="UP000176244">
    <property type="component" value="Unassembled WGS sequence"/>
</dbReference>
<comment type="caution">
    <text evidence="9">The sequence shown here is derived from an EMBL/GenBank/DDBJ whole genome shotgun (WGS) entry which is preliminary data.</text>
</comment>
<feature type="domain" description="PhoU" evidence="8">
    <location>
        <begin position="120"/>
        <end position="203"/>
    </location>
</feature>
<gene>
    <name evidence="9" type="ORF">ACWI_19470</name>
</gene>
<dbReference type="Pfam" id="PF01895">
    <property type="entry name" value="PhoU"/>
    <property type="match status" value="2"/>
</dbReference>
<dbReference type="AlphaFoldDB" id="A0A1F2PGM4"/>
<dbReference type="InterPro" id="IPR028366">
    <property type="entry name" value="PhoU"/>
</dbReference>
<dbReference type="GO" id="GO:0045936">
    <property type="term" value="P:negative regulation of phosphate metabolic process"/>
    <property type="evidence" value="ECO:0007669"/>
    <property type="project" value="InterPro"/>
</dbReference>
<evidence type="ECO:0000256" key="3">
    <source>
        <dbReference type="ARBA" id="ARBA00011738"/>
    </source>
</evidence>
<sequence>MRIEYNEELRMIKDEILRMSAMTEKMLSDSVAALKSQDCELARSVIDRDDLVDAKEIELQLVVSQVIATQGPVATDLRRLASTYKIITNLERIADLAVNISKRVLELSEVVYMKRLVDIPRACELAEKLLKLAIAAFVHEDISRLREVVDMEDEIDALNIQIHHECLAYMMDNSKNIHQGSVFIFVGSYLERIGDHATNIFETVFYIVTGDYIDFNDLDEETIEQTLALQKKIKAMELEKSAE</sequence>
<dbReference type="PIRSF" id="PIRSF003107">
    <property type="entry name" value="PhoU"/>
    <property type="match status" value="1"/>
</dbReference>
<reference evidence="9 10" key="1">
    <citation type="submission" date="2015-09" db="EMBL/GenBank/DDBJ databases">
        <title>Genome sequence of Acetobacterium wieringae DSM 1911.</title>
        <authorList>
            <person name="Poehlein A."/>
            <person name="Bengelsdorf F.R."/>
            <person name="Schiel-Bengelsdorf B."/>
            <person name="Duerre P."/>
            <person name="Daniel R."/>
        </authorList>
    </citation>
    <scope>NUCLEOTIDE SEQUENCE [LARGE SCALE GENOMIC DNA]</scope>
    <source>
        <strain evidence="9 10">DSM 1911</strain>
    </source>
</reference>
<dbReference type="GO" id="GO:0030643">
    <property type="term" value="P:intracellular phosphate ion homeostasis"/>
    <property type="evidence" value="ECO:0007669"/>
    <property type="project" value="InterPro"/>
</dbReference>
<evidence type="ECO:0000256" key="7">
    <source>
        <dbReference type="PIRNR" id="PIRNR003107"/>
    </source>
</evidence>
<comment type="subunit">
    <text evidence="3 7">Homodimer.</text>
</comment>
<feature type="domain" description="PhoU" evidence="8">
    <location>
        <begin position="16"/>
        <end position="104"/>
    </location>
</feature>
<keyword evidence="4 7" id="KW-0813">Transport</keyword>
<dbReference type="GO" id="GO:0005737">
    <property type="term" value="C:cytoplasm"/>
    <property type="evidence" value="ECO:0007669"/>
    <property type="project" value="UniProtKB-SubCell"/>
</dbReference>
<evidence type="ECO:0000313" key="9">
    <source>
        <dbReference type="EMBL" id="OFV70468.1"/>
    </source>
</evidence>
<keyword evidence="5 7" id="KW-0963">Cytoplasm</keyword>
<evidence type="ECO:0000259" key="8">
    <source>
        <dbReference type="Pfam" id="PF01895"/>
    </source>
</evidence>
<keyword evidence="6 7" id="KW-0592">Phosphate transport</keyword>
<evidence type="ECO:0000256" key="4">
    <source>
        <dbReference type="ARBA" id="ARBA00022448"/>
    </source>
</evidence>